<sequence>MPLPIPLPNDVRFAAEEALPDWLRPLAKAAAGASTGLEWMARPRLRRPPELSGEPRRSAVLLLFGAELPHGPDILITERATTLRAHAGQAAFPGGGIDPLDGDPEGEGPIRAALREAQEEAGVDPAGASVFGVLPELYLPPSDFLVTPVLAWWHAPGPLRAGSPTEVARVCRVALADLTDPANRIRVRHSSGFKGPAFVVDELLVWGFTAGVLDAVLRLGGWARDWDEKAAAFDLPLDPRELRSAHGPA</sequence>
<evidence type="ECO:0000256" key="3">
    <source>
        <dbReference type="ARBA" id="ARBA00022723"/>
    </source>
</evidence>
<dbReference type="SUPFAM" id="SSF55811">
    <property type="entry name" value="Nudix"/>
    <property type="match status" value="1"/>
</dbReference>
<keyword evidence="5" id="KW-0460">Magnesium</keyword>
<evidence type="ECO:0000256" key="4">
    <source>
        <dbReference type="ARBA" id="ARBA00022801"/>
    </source>
</evidence>
<name>A0A941ETT4_9ACTN</name>
<dbReference type="Proteomes" id="UP000675781">
    <property type="component" value="Unassembled WGS sequence"/>
</dbReference>
<evidence type="ECO:0000256" key="6">
    <source>
        <dbReference type="ARBA" id="ARBA00023211"/>
    </source>
</evidence>
<dbReference type="PROSITE" id="PS51462">
    <property type="entry name" value="NUDIX"/>
    <property type="match status" value="1"/>
</dbReference>
<dbReference type="PANTHER" id="PTHR12992:SF11">
    <property type="entry name" value="MITOCHONDRIAL COENZYME A DIPHOSPHATASE NUDT8"/>
    <property type="match status" value="1"/>
</dbReference>
<evidence type="ECO:0000259" key="7">
    <source>
        <dbReference type="PROSITE" id="PS51462"/>
    </source>
</evidence>
<comment type="caution">
    <text evidence="8">The sequence shown here is derived from an EMBL/GenBank/DDBJ whole genome shotgun (WGS) entry which is preliminary data.</text>
</comment>
<evidence type="ECO:0000313" key="8">
    <source>
        <dbReference type="EMBL" id="MBR7836328.1"/>
    </source>
</evidence>
<keyword evidence="4" id="KW-0378">Hydrolase</keyword>
<dbReference type="InterPro" id="IPR045121">
    <property type="entry name" value="CoAse"/>
</dbReference>
<keyword evidence="9" id="KW-1185">Reference proteome</keyword>
<gene>
    <name evidence="8" type="ORF">KDL01_23830</name>
</gene>
<evidence type="ECO:0000256" key="2">
    <source>
        <dbReference type="ARBA" id="ARBA00001946"/>
    </source>
</evidence>
<dbReference type="AlphaFoldDB" id="A0A941ETT4"/>
<dbReference type="EMBL" id="JAGSOG010000136">
    <property type="protein sequence ID" value="MBR7836328.1"/>
    <property type="molecule type" value="Genomic_DNA"/>
</dbReference>
<comment type="cofactor">
    <cofactor evidence="1">
        <name>Mn(2+)</name>
        <dbReference type="ChEBI" id="CHEBI:29035"/>
    </cofactor>
</comment>
<dbReference type="GO" id="GO:0046872">
    <property type="term" value="F:metal ion binding"/>
    <property type="evidence" value="ECO:0007669"/>
    <property type="project" value="UniProtKB-KW"/>
</dbReference>
<dbReference type="PANTHER" id="PTHR12992">
    <property type="entry name" value="NUDIX HYDROLASE"/>
    <property type="match status" value="1"/>
</dbReference>
<organism evidence="8 9">
    <name type="scientific">Actinospica durhamensis</name>
    <dbReference type="NCBI Taxonomy" id="1508375"/>
    <lineage>
        <taxon>Bacteria</taxon>
        <taxon>Bacillati</taxon>
        <taxon>Actinomycetota</taxon>
        <taxon>Actinomycetes</taxon>
        <taxon>Catenulisporales</taxon>
        <taxon>Actinospicaceae</taxon>
        <taxon>Actinospica</taxon>
    </lineage>
</organism>
<dbReference type="Gene3D" id="3.90.79.10">
    <property type="entry name" value="Nucleoside Triphosphate Pyrophosphohydrolase"/>
    <property type="match status" value="1"/>
</dbReference>
<feature type="domain" description="Nudix hydrolase" evidence="7">
    <location>
        <begin position="55"/>
        <end position="200"/>
    </location>
</feature>
<proteinExistence type="predicted"/>
<comment type="cofactor">
    <cofactor evidence="2">
        <name>Mg(2+)</name>
        <dbReference type="ChEBI" id="CHEBI:18420"/>
    </cofactor>
</comment>
<dbReference type="InterPro" id="IPR000086">
    <property type="entry name" value="NUDIX_hydrolase_dom"/>
</dbReference>
<dbReference type="CDD" id="cd03426">
    <property type="entry name" value="NUDIX_CoAse_Nudt7"/>
    <property type="match status" value="1"/>
</dbReference>
<reference evidence="8" key="1">
    <citation type="submission" date="2021-04" db="EMBL/GenBank/DDBJ databases">
        <title>Genome based classification of Actinospica acidithermotolerans sp. nov., an actinobacterium isolated from an Indonesian hot spring.</title>
        <authorList>
            <person name="Kusuma A.B."/>
            <person name="Putra K.E."/>
            <person name="Nafisah S."/>
            <person name="Loh J."/>
            <person name="Nouioui I."/>
            <person name="Goodfellow M."/>
        </authorList>
    </citation>
    <scope>NUCLEOTIDE SEQUENCE</scope>
    <source>
        <strain evidence="8">CSCA 57</strain>
    </source>
</reference>
<keyword evidence="3" id="KW-0479">Metal-binding</keyword>
<keyword evidence="6" id="KW-0464">Manganese</keyword>
<accession>A0A941ETT4</accession>
<dbReference type="GO" id="GO:0010945">
    <property type="term" value="F:coenzyme A diphosphatase activity"/>
    <property type="evidence" value="ECO:0007669"/>
    <property type="project" value="InterPro"/>
</dbReference>
<dbReference type="RefSeq" id="WP_212530818.1">
    <property type="nucleotide sequence ID" value="NZ_JAGSOG010000136.1"/>
</dbReference>
<evidence type="ECO:0000313" key="9">
    <source>
        <dbReference type="Proteomes" id="UP000675781"/>
    </source>
</evidence>
<evidence type="ECO:0000256" key="5">
    <source>
        <dbReference type="ARBA" id="ARBA00022842"/>
    </source>
</evidence>
<dbReference type="InterPro" id="IPR015797">
    <property type="entry name" value="NUDIX_hydrolase-like_dom_sf"/>
</dbReference>
<evidence type="ECO:0000256" key="1">
    <source>
        <dbReference type="ARBA" id="ARBA00001936"/>
    </source>
</evidence>
<dbReference type="Pfam" id="PF00293">
    <property type="entry name" value="NUDIX"/>
    <property type="match status" value="1"/>
</dbReference>
<protein>
    <submittedName>
        <fullName evidence="8">CoA pyrophosphatase</fullName>
    </submittedName>
</protein>